<dbReference type="Proteomes" id="UP000093695">
    <property type="component" value="Chromosome"/>
</dbReference>
<evidence type="ECO:0000313" key="3">
    <source>
        <dbReference type="Proteomes" id="UP000093695"/>
    </source>
</evidence>
<dbReference type="EMBL" id="CP016174">
    <property type="protein sequence ID" value="ANN20456.1"/>
    <property type="molecule type" value="Genomic_DNA"/>
</dbReference>
<sequence length="162" mass="18312">MIPTPPHLQAKAAEHDLGDCLRRYRRRPGVIGTFFAFAPLAGALALGIREGDMTGALAVVLFVWSPLFLWWCVSTRKRLDGGLYVFTGGFAEVYGRKVPHAIRWAEVRSVRYKSTEYWFNYIVPLGYAARCTVELRDGGVIEFDGTYRTLQRLAEDLHTRAS</sequence>
<reference evidence="2 3" key="1">
    <citation type="journal article" date="2015" name="Genome Announc.">
        <title>Draft Genome Sequence of Norvancomycin-Producing Strain Amycolatopsis orientalis CPCC200066.</title>
        <authorList>
            <person name="Lei X."/>
            <person name="Yuan F."/>
            <person name="Shi Y."/>
            <person name="Li X."/>
            <person name="Wang L."/>
            <person name="Hong B."/>
        </authorList>
    </citation>
    <scope>NUCLEOTIDE SEQUENCE [LARGE SCALE GENOMIC DNA]</scope>
    <source>
        <strain evidence="2 3">B-37</strain>
    </source>
</reference>
<evidence type="ECO:0008006" key="4">
    <source>
        <dbReference type="Google" id="ProtNLM"/>
    </source>
</evidence>
<evidence type="ECO:0000256" key="1">
    <source>
        <dbReference type="SAM" id="Phobius"/>
    </source>
</evidence>
<feature type="transmembrane region" description="Helical" evidence="1">
    <location>
        <begin position="30"/>
        <end position="48"/>
    </location>
</feature>
<keyword evidence="3" id="KW-1185">Reference proteome</keyword>
<name>A0A193C779_AMYOR</name>
<organism evidence="2 3">
    <name type="scientific">Amycolatopsis orientalis</name>
    <name type="common">Nocardia orientalis</name>
    <dbReference type="NCBI Taxonomy" id="31958"/>
    <lineage>
        <taxon>Bacteria</taxon>
        <taxon>Bacillati</taxon>
        <taxon>Actinomycetota</taxon>
        <taxon>Actinomycetes</taxon>
        <taxon>Pseudonocardiales</taxon>
        <taxon>Pseudonocardiaceae</taxon>
        <taxon>Amycolatopsis</taxon>
    </lineage>
</organism>
<dbReference type="KEGG" id="aori:SD37_35970"/>
<gene>
    <name evidence="2" type="ORF">SD37_35970</name>
</gene>
<dbReference type="AlphaFoldDB" id="A0A193C779"/>
<accession>A0A193C779</accession>
<feature type="transmembrane region" description="Helical" evidence="1">
    <location>
        <begin position="54"/>
        <end position="73"/>
    </location>
</feature>
<proteinExistence type="predicted"/>
<evidence type="ECO:0000313" key="2">
    <source>
        <dbReference type="EMBL" id="ANN20456.1"/>
    </source>
</evidence>
<keyword evidence="1" id="KW-0812">Transmembrane</keyword>
<keyword evidence="1" id="KW-0472">Membrane</keyword>
<dbReference type="RefSeq" id="WP_044854617.1">
    <property type="nucleotide sequence ID" value="NZ_CP016174.1"/>
</dbReference>
<keyword evidence="1" id="KW-1133">Transmembrane helix</keyword>
<protein>
    <recommendedName>
        <fullName evidence="4">PH domain-containing protein</fullName>
    </recommendedName>
</protein>